<organism evidence="2 3">
    <name type="scientific">Coffea canephora</name>
    <name type="common">Robusta coffee</name>
    <dbReference type="NCBI Taxonomy" id="49390"/>
    <lineage>
        <taxon>Eukaryota</taxon>
        <taxon>Viridiplantae</taxon>
        <taxon>Streptophyta</taxon>
        <taxon>Embryophyta</taxon>
        <taxon>Tracheophyta</taxon>
        <taxon>Spermatophyta</taxon>
        <taxon>Magnoliopsida</taxon>
        <taxon>eudicotyledons</taxon>
        <taxon>Gunneridae</taxon>
        <taxon>Pentapetalae</taxon>
        <taxon>asterids</taxon>
        <taxon>lamiids</taxon>
        <taxon>Gentianales</taxon>
        <taxon>Rubiaceae</taxon>
        <taxon>Ixoroideae</taxon>
        <taxon>Gardenieae complex</taxon>
        <taxon>Bertiereae - Coffeeae clade</taxon>
        <taxon>Coffeeae</taxon>
        <taxon>Coffea</taxon>
    </lineage>
</organism>
<evidence type="ECO:0000313" key="3">
    <source>
        <dbReference type="Proteomes" id="UP000295252"/>
    </source>
</evidence>
<keyword evidence="3" id="KW-1185">Reference proteome</keyword>
<dbReference type="InParanoid" id="A0A068VDA7"/>
<reference evidence="3" key="1">
    <citation type="journal article" date="2014" name="Science">
        <title>The coffee genome provides insight into the convergent evolution of caffeine biosynthesis.</title>
        <authorList>
            <person name="Denoeud F."/>
            <person name="Carretero-Paulet L."/>
            <person name="Dereeper A."/>
            <person name="Droc G."/>
            <person name="Guyot R."/>
            <person name="Pietrella M."/>
            <person name="Zheng C."/>
            <person name="Alberti A."/>
            <person name="Anthony F."/>
            <person name="Aprea G."/>
            <person name="Aury J.M."/>
            <person name="Bento P."/>
            <person name="Bernard M."/>
            <person name="Bocs S."/>
            <person name="Campa C."/>
            <person name="Cenci A."/>
            <person name="Combes M.C."/>
            <person name="Crouzillat D."/>
            <person name="Da Silva C."/>
            <person name="Daddiego L."/>
            <person name="De Bellis F."/>
            <person name="Dussert S."/>
            <person name="Garsmeur O."/>
            <person name="Gayraud T."/>
            <person name="Guignon V."/>
            <person name="Jahn K."/>
            <person name="Jamilloux V."/>
            <person name="Joet T."/>
            <person name="Labadie K."/>
            <person name="Lan T."/>
            <person name="Leclercq J."/>
            <person name="Lepelley M."/>
            <person name="Leroy T."/>
            <person name="Li L.T."/>
            <person name="Librado P."/>
            <person name="Lopez L."/>
            <person name="Munoz A."/>
            <person name="Noel B."/>
            <person name="Pallavicini A."/>
            <person name="Perrotta G."/>
            <person name="Poncet V."/>
            <person name="Pot D."/>
            <person name="Priyono X."/>
            <person name="Rigoreau M."/>
            <person name="Rouard M."/>
            <person name="Rozas J."/>
            <person name="Tranchant-Dubreuil C."/>
            <person name="VanBuren R."/>
            <person name="Zhang Q."/>
            <person name="Andrade A.C."/>
            <person name="Argout X."/>
            <person name="Bertrand B."/>
            <person name="de Kochko A."/>
            <person name="Graziosi G."/>
            <person name="Henry R.J."/>
            <person name="Jayarama X."/>
            <person name="Ming R."/>
            <person name="Nagai C."/>
            <person name="Rounsley S."/>
            <person name="Sankoff D."/>
            <person name="Giuliano G."/>
            <person name="Albert V.A."/>
            <person name="Wincker P."/>
            <person name="Lashermes P."/>
        </authorList>
    </citation>
    <scope>NUCLEOTIDE SEQUENCE [LARGE SCALE GENOMIC DNA]</scope>
    <source>
        <strain evidence="3">cv. DH200-94</strain>
    </source>
</reference>
<proteinExistence type="predicted"/>
<dbReference type="AlphaFoldDB" id="A0A068VDA7"/>
<evidence type="ECO:0000313" key="2">
    <source>
        <dbReference type="EMBL" id="CDP18681.1"/>
    </source>
</evidence>
<dbReference type="PhylomeDB" id="A0A068VDA7"/>
<name>A0A068VDA7_COFCA</name>
<gene>
    <name evidence="2" type="ORF">GSCOC_T00000307001</name>
</gene>
<dbReference type="EMBL" id="HG739350">
    <property type="protein sequence ID" value="CDP18681.1"/>
    <property type="molecule type" value="Genomic_DNA"/>
</dbReference>
<dbReference type="Proteomes" id="UP000295252">
    <property type="component" value="Unassembled WGS sequence"/>
</dbReference>
<feature type="region of interest" description="Disordered" evidence="1">
    <location>
        <begin position="88"/>
        <end position="108"/>
    </location>
</feature>
<accession>A0A068VDA7</accession>
<evidence type="ECO:0000256" key="1">
    <source>
        <dbReference type="SAM" id="MobiDB-lite"/>
    </source>
</evidence>
<protein>
    <submittedName>
        <fullName evidence="2">DH200=94 genomic scaffold, scaffold_266</fullName>
    </submittedName>
</protein>
<dbReference type="OrthoDB" id="1303617at2759"/>
<sequence>MQLKTKTFLVHIKPVQTQLVDARQRYTVLYCSEAEPEFGCPQLTHEPESVSLSIDQQTENEQLLTAGHGGSSSKVCLLLSQKFDEAKTLDSNDFDSPDADSKKKAKLG</sequence>
<dbReference type="Gramene" id="CDP18681">
    <property type="protein sequence ID" value="CDP18681"/>
    <property type="gene ID" value="GSCOC_T00000307001"/>
</dbReference>